<feature type="region of interest" description="Disordered" evidence="6">
    <location>
        <begin position="1"/>
        <end position="27"/>
    </location>
</feature>
<dbReference type="PANTHER" id="PTHR22950:SF461">
    <property type="entry name" value="AMINO ACID TRANSPORTER TRANSMEMBRANE DOMAIN-CONTAINING PROTEIN"/>
    <property type="match status" value="1"/>
</dbReference>
<feature type="transmembrane region" description="Helical" evidence="7">
    <location>
        <begin position="497"/>
        <end position="521"/>
    </location>
</feature>
<feature type="transmembrane region" description="Helical" evidence="7">
    <location>
        <begin position="444"/>
        <end position="464"/>
    </location>
</feature>
<evidence type="ECO:0000256" key="5">
    <source>
        <dbReference type="ARBA" id="ARBA00023136"/>
    </source>
</evidence>
<dbReference type="EMBL" id="JARIHO010000033">
    <property type="protein sequence ID" value="KAJ7334140.1"/>
    <property type="molecule type" value="Genomic_DNA"/>
</dbReference>
<organism evidence="9 10">
    <name type="scientific">Mycena albidolilacea</name>
    <dbReference type="NCBI Taxonomy" id="1033008"/>
    <lineage>
        <taxon>Eukaryota</taxon>
        <taxon>Fungi</taxon>
        <taxon>Dikarya</taxon>
        <taxon>Basidiomycota</taxon>
        <taxon>Agaricomycotina</taxon>
        <taxon>Agaricomycetes</taxon>
        <taxon>Agaricomycetidae</taxon>
        <taxon>Agaricales</taxon>
        <taxon>Marasmiineae</taxon>
        <taxon>Mycenaceae</taxon>
        <taxon>Mycena</taxon>
    </lineage>
</organism>
<dbReference type="InterPro" id="IPR013057">
    <property type="entry name" value="AA_transpt_TM"/>
</dbReference>
<feature type="transmembrane region" description="Helical" evidence="7">
    <location>
        <begin position="184"/>
        <end position="205"/>
    </location>
</feature>
<evidence type="ECO:0000256" key="1">
    <source>
        <dbReference type="ARBA" id="ARBA00004141"/>
    </source>
</evidence>
<dbReference type="AlphaFoldDB" id="A0AAD6ZQ38"/>
<reference evidence="9" key="1">
    <citation type="submission" date="2023-03" db="EMBL/GenBank/DDBJ databases">
        <title>Massive genome expansion in bonnet fungi (Mycena s.s.) driven by repeated elements and novel gene families across ecological guilds.</title>
        <authorList>
            <consortium name="Lawrence Berkeley National Laboratory"/>
            <person name="Harder C.B."/>
            <person name="Miyauchi S."/>
            <person name="Viragh M."/>
            <person name="Kuo A."/>
            <person name="Thoen E."/>
            <person name="Andreopoulos B."/>
            <person name="Lu D."/>
            <person name="Skrede I."/>
            <person name="Drula E."/>
            <person name="Henrissat B."/>
            <person name="Morin E."/>
            <person name="Kohler A."/>
            <person name="Barry K."/>
            <person name="LaButti K."/>
            <person name="Morin E."/>
            <person name="Salamov A."/>
            <person name="Lipzen A."/>
            <person name="Mereny Z."/>
            <person name="Hegedus B."/>
            <person name="Baldrian P."/>
            <person name="Stursova M."/>
            <person name="Weitz H."/>
            <person name="Taylor A."/>
            <person name="Grigoriev I.V."/>
            <person name="Nagy L.G."/>
            <person name="Martin F."/>
            <person name="Kauserud H."/>
        </authorList>
    </citation>
    <scope>NUCLEOTIDE SEQUENCE</scope>
    <source>
        <strain evidence="9">CBHHK002</strain>
    </source>
</reference>
<dbReference type="Pfam" id="PF01490">
    <property type="entry name" value="Aa_trans"/>
    <property type="match status" value="1"/>
</dbReference>
<feature type="transmembrane region" description="Helical" evidence="7">
    <location>
        <begin position="418"/>
        <end position="438"/>
    </location>
</feature>
<dbReference type="GO" id="GO:0015179">
    <property type="term" value="F:L-amino acid transmembrane transporter activity"/>
    <property type="evidence" value="ECO:0007669"/>
    <property type="project" value="TreeGrafter"/>
</dbReference>
<proteinExistence type="inferred from homology"/>
<keyword evidence="10" id="KW-1185">Reference proteome</keyword>
<comment type="subcellular location">
    <subcellularLocation>
        <location evidence="1">Membrane</location>
        <topology evidence="1">Multi-pass membrane protein</topology>
    </subcellularLocation>
</comment>
<protein>
    <submittedName>
        <fullName evidence="9">Transmembrane amino acid transporter protein-domain-containing protein</fullName>
    </submittedName>
</protein>
<feature type="transmembrane region" description="Helical" evidence="7">
    <location>
        <begin position="108"/>
        <end position="129"/>
    </location>
</feature>
<dbReference type="PANTHER" id="PTHR22950">
    <property type="entry name" value="AMINO ACID TRANSPORTER"/>
    <property type="match status" value="1"/>
</dbReference>
<sequence length="544" mass="60168">MDTKDVKTEKHLASPEETSREDSIESTQTSVPFEAYLYFAALQRSEEKNSASPHGEHFVDNLVHRLSGHKGPNVNIDATPHLESHREIPLSERETASRALRLASTSSVFYLITTDILGPFNAPFAISQVGWVPGVILYFFMGLVSTYTGLLLWRLFIRLDSLRYPILSYADIVERIFGMAARRVSAVLQGVQLVVFVGILCLANAQALVQIAKHHLCFSVCIVIWAVVGMVIGQIRTLKNYAWLANSAVWFNLIVIFTSMGFVAHTPPNFAAALSSLGVPEGPVKTQLFATIPLFSQVNGIMNMVYAYGGAMIFPEIMSEMRRPMDFWKGMILAEALIFSAYLMYGAFVYSQQGQFVLPLAYQGVSRYAFQTIGNSFSLVSGIIAAGLYGNIGIKVVYHTIVEDWFRGPPLLSAKGRYIWSTMVCLYWALAFIIGSAIPQIQTINGVVAAIGIMQFTYTFPPLLRLGYDVISDAMVADEPYDPHLGRYQLGFFSGRWYFKLFNFLLFLASMSMAGLGMWAAGESVKATFALSGAATSFSCRAPV</sequence>
<evidence type="ECO:0000256" key="2">
    <source>
        <dbReference type="ARBA" id="ARBA00008066"/>
    </source>
</evidence>
<evidence type="ECO:0000313" key="9">
    <source>
        <dbReference type="EMBL" id="KAJ7334140.1"/>
    </source>
</evidence>
<name>A0AAD6ZQ38_9AGAR</name>
<comment type="similarity">
    <text evidence="2">Belongs to the amino acid/polyamine transporter 2 family.</text>
</comment>
<dbReference type="GO" id="GO:0016020">
    <property type="term" value="C:membrane"/>
    <property type="evidence" value="ECO:0007669"/>
    <property type="project" value="UniProtKB-SubCell"/>
</dbReference>
<evidence type="ECO:0000256" key="4">
    <source>
        <dbReference type="ARBA" id="ARBA00022989"/>
    </source>
</evidence>
<evidence type="ECO:0000256" key="3">
    <source>
        <dbReference type="ARBA" id="ARBA00022692"/>
    </source>
</evidence>
<keyword evidence="3 7" id="KW-0812">Transmembrane</keyword>
<evidence type="ECO:0000256" key="7">
    <source>
        <dbReference type="SAM" id="Phobius"/>
    </source>
</evidence>
<comment type="caution">
    <text evidence="9">The sequence shown here is derived from an EMBL/GenBank/DDBJ whole genome shotgun (WGS) entry which is preliminary data.</text>
</comment>
<feature type="transmembrane region" description="Helical" evidence="7">
    <location>
        <begin position="377"/>
        <end position="398"/>
    </location>
</feature>
<feature type="domain" description="Amino acid transporter transmembrane" evidence="8">
    <location>
        <begin position="108"/>
        <end position="466"/>
    </location>
</feature>
<gene>
    <name evidence="9" type="ORF">DFH08DRAFT_707431</name>
</gene>
<evidence type="ECO:0000313" key="10">
    <source>
        <dbReference type="Proteomes" id="UP001218218"/>
    </source>
</evidence>
<accession>A0AAD6ZQ38</accession>
<feature type="transmembrane region" description="Helical" evidence="7">
    <location>
        <begin position="330"/>
        <end position="350"/>
    </location>
</feature>
<dbReference type="Proteomes" id="UP001218218">
    <property type="component" value="Unassembled WGS sequence"/>
</dbReference>
<evidence type="ECO:0000256" key="6">
    <source>
        <dbReference type="SAM" id="MobiDB-lite"/>
    </source>
</evidence>
<feature type="compositionally biased region" description="Basic and acidic residues" evidence="6">
    <location>
        <begin position="1"/>
        <end position="23"/>
    </location>
</feature>
<keyword evidence="5 7" id="KW-0472">Membrane</keyword>
<feature type="transmembrane region" description="Helical" evidence="7">
    <location>
        <begin position="135"/>
        <end position="157"/>
    </location>
</feature>
<keyword evidence="4 7" id="KW-1133">Transmembrane helix</keyword>
<feature type="transmembrane region" description="Helical" evidence="7">
    <location>
        <begin position="286"/>
        <end position="309"/>
    </location>
</feature>
<evidence type="ECO:0000259" key="8">
    <source>
        <dbReference type="Pfam" id="PF01490"/>
    </source>
</evidence>
<feature type="transmembrane region" description="Helical" evidence="7">
    <location>
        <begin position="211"/>
        <end position="232"/>
    </location>
</feature>
<feature type="transmembrane region" description="Helical" evidence="7">
    <location>
        <begin position="244"/>
        <end position="266"/>
    </location>
</feature>